<comment type="caution">
    <text evidence="3">The sequence shown here is derived from an EMBL/GenBank/DDBJ whole genome shotgun (WGS) entry which is preliminary data.</text>
</comment>
<dbReference type="EMBL" id="JAAALK010000290">
    <property type="protein sequence ID" value="KAG8047041.1"/>
    <property type="molecule type" value="Genomic_DNA"/>
</dbReference>
<organism evidence="3 4">
    <name type="scientific">Zizania palustris</name>
    <name type="common">Northern wild rice</name>
    <dbReference type="NCBI Taxonomy" id="103762"/>
    <lineage>
        <taxon>Eukaryota</taxon>
        <taxon>Viridiplantae</taxon>
        <taxon>Streptophyta</taxon>
        <taxon>Embryophyta</taxon>
        <taxon>Tracheophyta</taxon>
        <taxon>Spermatophyta</taxon>
        <taxon>Magnoliopsida</taxon>
        <taxon>Liliopsida</taxon>
        <taxon>Poales</taxon>
        <taxon>Poaceae</taxon>
        <taxon>BOP clade</taxon>
        <taxon>Oryzoideae</taxon>
        <taxon>Oryzeae</taxon>
        <taxon>Zizaniinae</taxon>
        <taxon>Zizania</taxon>
    </lineage>
</organism>
<evidence type="ECO:0000256" key="2">
    <source>
        <dbReference type="SAM" id="Phobius"/>
    </source>
</evidence>
<gene>
    <name evidence="3" type="ORF">GUJ93_ZPchr0008g13915</name>
</gene>
<keyword evidence="2" id="KW-0812">Transmembrane</keyword>
<feature type="region of interest" description="Disordered" evidence="1">
    <location>
        <begin position="45"/>
        <end position="65"/>
    </location>
</feature>
<accession>A0A8J5V4J5</accession>
<reference evidence="3" key="1">
    <citation type="journal article" date="2021" name="bioRxiv">
        <title>Whole Genome Assembly and Annotation of Northern Wild Rice, Zizania palustris L., Supports a Whole Genome Duplication in the Zizania Genus.</title>
        <authorList>
            <person name="Haas M."/>
            <person name="Kono T."/>
            <person name="Macchietto M."/>
            <person name="Millas R."/>
            <person name="McGilp L."/>
            <person name="Shao M."/>
            <person name="Duquette J."/>
            <person name="Hirsch C.N."/>
            <person name="Kimball J."/>
        </authorList>
    </citation>
    <scope>NUCLEOTIDE SEQUENCE</scope>
    <source>
        <tissue evidence="3">Fresh leaf tissue</tissue>
    </source>
</reference>
<keyword evidence="2" id="KW-1133">Transmembrane helix</keyword>
<evidence type="ECO:0000313" key="3">
    <source>
        <dbReference type="EMBL" id="KAG8047041.1"/>
    </source>
</evidence>
<dbReference type="AlphaFoldDB" id="A0A8J5V4J5"/>
<proteinExistence type="predicted"/>
<keyword evidence="2" id="KW-0472">Membrane</keyword>
<sequence length="268" mass="28908">MVDGYRGVVKRRLGASTRDIAMRTRGRRDVREDWVGVECGGSMRRDMGAWRPSQPRSQLSHSAGLHADQARLGRRAPMPCPARVGGSTVALHVTSCTHGGARSMRKGWPRPILPSMKPYPLQRLPSCAAVLPPASLARSARAAVDVDNAPCAGLAQPPSGGERRRRDDACGYGRAAREEIRALAGVAGVAALALCLVHMRAVAVAGLGAGSAKAGWAWRRWWVWRRRRKRRLRKLGLGEDRAAGGERAHGTGWGKLGLRVREMGRGGA</sequence>
<protein>
    <submittedName>
        <fullName evidence="3">Uncharacterized protein</fullName>
    </submittedName>
</protein>
<feature type="transmembrane region" description="Helical" evidence="2">
    <location>
        <begin position="205"/>
        <end position="224"/>
    </location>
</feature>
<feature type="transmembrane region" description="Helical" evidence="2">
    <location>
        <begin position="182"/>
        <end position="199"/>
    </location>
</feature>
<evidence type="ECO:0000313" key="4">
    <source>
        <dbReference type="Proteomes" id="UP000729402"/>
    </source>
</evidence>
<name>A0A8J5V4J5_ZIZPA</name>
<dbReference type="Proteomes" id="UP000729402">
    <property type="component" value="Unassembled WGS sequence"/>
</dbReference>
<reference evidence="3" key="2">
    <citation type="submission" date="2021-02" db="EMBL/GenBank/DDBJ databases">
        <authorList>
            <person name="Kimball J.A."/>
            <person name="Haas M.W."/>
            <person name="Macchietto M."/>
            <person name="Kono T."/>
            <person name="Duquette J."/>
            <person name="Shao M."/>
        </authorList>
    </citation>
    <scope>NUCLEOTIDE SEQUENCE</scope>
    <source>
        <tissue evidence="3">Fresh leaf tissue</tissue>
    </source>
</reference>
<keyword evidence="4" id="KW-1185">Reference proteome</keyword>
<evidence type="ECO:0000256" key="1">
    <source>
        <dbReference type="SAM" id="MobiDB-lite"/>
    </source>
</evidence>